<organism evidence="2 3">
    <name type="scientific">Aurantiacibacter rhizosphaerae</name>
    <dbReference type="NCBI Taxonomy" id="2691582"/>
    <lineage>
        <taxon>Bacteria</taxon>
        <taxon>Pseudomonadati</taxon>
        <taxon>Pseudomonadota</taxon>
        <taxon>Alphaproteobacteria</taxon>
        <taxon>Sphingomonadales</taxon>
        <taxon>Erythrobacteraceae</taxon>
        <taxon>Aurantiacibacter</taxon>
    </lineage>
</organism>
<evidence type="ECO:0000313" key="3">
    <source>
        <dbReference type="Proteomes" id="UP000461409"/>
    </source>
</evidence>
<reference evidence="2 3" key="2">
    <citation type="submission" date="2020-02" db="EMBL/GenBank/DDBJ databases">
        <title>Erythrobacter dongmakensis sp. nov., isolated from a tidal mudflat.</title>
        <authorList>
            <person name="Kim I.S."/>
        </authorList>
    </citation>
    <scope>NUCLEOTIDE SEQUENCE [LARGE SCALE GENOMIC DNA]</scope>
    <source>
        <strain evidence="2 3">GH3-10</strain>
    </source>
</reference>
<keyword evidence="1" id="KW-0732">Signal</keyword>
<proteinExistence type="predicted"/>
<reference evidence="2 3" key="1">
    <citation type="submission" date="2019-12" db="EMBL/GenBank/DDBJ databases">
        <authorList>
            <person name="Lee S.D."/>
        </authorList>
    </citation>
    <scope>NUCLEOTIDE SEQUENCE [LARGE SCALE GENOMIC DNA]</scope>
    <source>
        <strain evidence="2 3">GH3-10</strain>
    </source>
</reference>
<gene>
    <name evidence="2" type="ORF">GRF63_08605</name>
</gene>
<sequence>MLRVFRPTRSKSIRGTVAGFALAVALAGGAAMGSAAVTSSAAFAQENSRGFVEAYQPLAEMVNAETPNNEGAKAGLTSLYQTIETEADRQLAGNLTLNIGIAMSDSALQRRGLEMMLESGLVAPESIGQFNWFVGSIAYQAEDYAAARNAFMAAKAAGYTDDEADLTLLIADTYGREGNSQASLDYIMQAVSEAEAAGATPTERWLLRGLQSTYDNEMPAQALTVSESLLRHYPTQKNWVNTLQVINALNEYDPGARVDLYRLMLAADALTQRSEFVRYIEDLDPRVMANEVQDVLAKGLSIGEFTAGDEYYTEVKGIADTRASQDRSGIEGIVSEGKSGDSLDAMSAGDVLYSLGDFTRAESLYRTALEKGADANVANTRIGIAQAKQGNYAAAVETFGTVQGARNAIARMWSAYASAQM</sequence>
<evidence type="ECO:0000313" key="2">
    <source>
        <dbReference type="EMBL" id="MWV27966.1"/>
    </source>
</evidence>
<protein>
    <recommendedName>
        <fullName evidence="4">Tetratricopeptide repeat protein</fullName>
    </recommendedName>
</protein>
<dbReference type="InterPro" id="IPR011990">
    <property type="entry name" value="TPR-like_helical_dom_sf"/>
</dbReference>
<dbReference type="SUPFAM" id="SSF81901">
    <property type="entry name" value="HCP-like"/>
    <property type="match status" value="1"/>
</dbReference>
<evidence type="ECO:0008006" key="4">
    <source>
        <dbReference type="Google" id="ProtNLM"/>
    </source>
</evidence>
<dbReference type="Proteomes" id="UP000461409">
    <property type="component" value="Unassembled WGS sequence"/>
</dbReference>
<evidence type="ECO:0000256" key="1">
    <source>
        <dbReference type="SAM" id="SignalP"/>
    </source>
</evidence>
<comment type="caution">
    <text evidence="2">The sequence shown here is derived from an EMBL/GenBank/DDBJ whole genome shotgun (WGS) entry which is preliminary data.</text>
</comment>
<dbReference type="RefSeq" id="WP_160485618.1">
    <property type="nucleotide sequence ID" value="NZ_WUBR01000002.1"/>
</dbReference>
<dbReference type="EMBL" id="WUBR01000002">
    <property type="protein sequence ID" value="MWV27966.1"/>
    <property type="molecule type" value="Genomic_DNA"/>
</dbReference>
<accession>A0A844XDA0</accession>
<feature type="chain" id="PRO_5032699901" description="Tetratricopeptide repeat protein" evidence="1">
    <location>
        <begin position="45"/>
        <end position="421"/>
    </location>
</feature>
<name>A0A844XDA0_9SPHN</name>
<dbReference type="Gene3D" id="1.25.40.10">
    <property type="entry name" value="Tetratricopeptide repeat domain"/>
    <property type="match status" value="1"/>
</dbReference>
<dbReference type="AlphaFoldDB" id="A0A844XDA0"/>
<feature type="signal peptide" evidence="1">
    <location>
        <begin position="1"/>
        <end position="44"/>
    </location>
</feature>
<keyword evidence="3" id="KW-1185">Reference proteome</keyword>